<dbReference type="Pfam" id="PF00881">
    <property type="entry name" value="Nitroreductase"/>
    <property type="match status" value="1"/>
</dbReference>
<proteinExistence type="predicted"/>
<dbReference type="InterPro" id="IPR035985">
    <property type="entry name" value="Ubiquitin-activating_enz"/>
</dbReference>
<protein>
    <submittedName>
        <fullName evidence="4">Rv1355c family protein</fullName>
    </submittedName>
</protein>
<evidence type="ECO:0000256" key="1">
    <source>
        <dbReference type="SAM" id="MobiDB-lite"/>
    </source>
</evidence>
<keyword evidence="5" id="KW-1185">Reference proteome</keyword>
<dbReference type="GO" id="GO:0061504">
    <property type="term" value="P:cyclic threonylcarbamoyladenosine biosynthetic process"/>
    <property type="evidence" value="ECO:0007669"/>
    <property type="project" value="TreeGrafter"/>
</dbReference>
<dbReference type="AlphaFoldDB" id="A0A411YLL6"/>
<dbReference type="Pfam" id="PF00899">
    <property type="entry name" value="ThiF"/>
    <property type="match status" value="1"/>
</dbReference>
<feature type="domain" description="THIF-type NAD/FAD binding fold" evidence="3">
    <location>
        <begin position="105"/>
        <end position="239"/>
    </location>
</feature>
<dbReference type="OrthoDB" id="5149792at2"/>
<dbReference type="InterPro" id="IPR029479">
    <property type="entry name" value="Nitroreductase"/>
</dbReference>
<dbReference type="PANTHER" id="PTHR43267:SF3">
    <property type="entry name" value="THIF PROTEIN"/>
    <property type="match status" value="1"/>
</dbReference>
<sequence length="732" mass="79706">MTGEAEQLQRTPAGTPPPAAPVETWRPLVLVEGADGADDRLAALRADPGVTVTDRLDRQREELRKLRPACPPELLEEPPRWVYYPWRRTAVRLLGPQGFRRLRLDRNRNKITLEEQEQLQTRSIGVVGLSVGHAIAHTLALEGLCGHLALADFDHLELSNLNRIPATVLDLDIHKAVIAARRVAELDPYLDVSVWTEGIGTGNLDAFCEGLDILVEECDSLDVKLMVREAARRHRLPVLMETSDRGLLDVERFDLDPTRQVFHGLLDGVSAEQLRGLSTRAKAPYALRLLEADGLSARMAASMAEIDETVTTWPQLGGDVTLGAATIAAAVRRTVREPGLASGRQRIDLDEALGGIAEPDPPKHLVDVRVEREPLPDDPLTALAHAAHLAPSGGNAQPWRFVLDGERLRLHREPRASVTMDVAHRGSYLALGAALANARIAASAAGVLGEARVLPDPGDPDLAATLELGRGTDLDLAGLHDAMLTRHTNRQPGTPTALDPSDRTALAEAAEREGCGLRLLDEADTITRCAELLAESDRLRYLSPWLHAEMMREVRWPGHDDLARGIDVRTLELDATELAKLDVARRGDVMRHLADWDAGTALGEVTRDRVGTSSAVAAVTIRGDDPASYVRGGAAVERVWIAAEQAGLAVQPVSPIFLYATNEDERAELVPDRFLDPLTAVARRLRALLALEEDEQFALLLRLSHAPAATTPSGRRPFSEVIERTGVVELAT</sequence>
<gene>
    <name evidence="4" type="ORF">ER308_16300</name>
</gene>
<dbReference type="SUPFAM" id="SSF55469">
    <property type="entry name" value="FMN-dependent nitroreductase-like"/>
    <property type="match status" value="1"/>
</dbReference>
<dbReference type="InterPro" id="IPR045886">
    <property type="entry name" value="ThiF/MoeB/HesA"/>
</dbReference>
<name>A0A411YLL6_9ACTN</name>
<dbReference type="Gene3D" id="3.40.50.720">
    <property type="entry name" value="NAD(P)-binding Rossmann-like Domain"/>
    <property type="match status" value="1"/>
</dbReference>
<feature type="domain" description="Nitroreductase" evidence="2">
    <location>
        <begin position="372"/>
        <end position="404"/>
    </location>
</feature>
<dbReference type="KEGG" id="erz:ER308_16300"/>
<dbReference type="GO" id="GO:0061503">
    <property type="term" value="F:tRNA threonylcarbamoyladenosine dehydratase"/>
    <property type="evidence" value="ECO:0007669"/>
    <property type="project" value="TreeGrafter"/>
</dbReference>
<dbReference type="CDD" id="cd01483">
    <property type="entry name" value="E1_enzyme_family"/>
    <property type="match status" value="1"/>
</dbReference>
<dbReference type="Proteomes" id="UP000291469">
    <property type="component" value="Chromosome"/>
</dbReference>
<dbReference type="GO" id="GO:0016491">
    <property type="term" value="F:oxidoreductase activity"/>
    <property type="evidence" value="ECO:0007669"/>
    <property type="project" value="InterPro"/>
</dbReference>
<accession>A0A411YLL6</accession>
<organism evidence="4 5">
    <name type="scientific">Egibacter rhizosphaerae</name>
    <dbReference type="NCBI Taxonomy" id="1670831"/>
    <lineage>
        <taxon>Bacteria</taxon>
        <taxon>Bacillati</taxon>
        <taxon>Actinomycetota</taxon>
        <taxon>Nitriliruptoria</taxon>
        <taxon>Egibacterales</taxon>
        <taxon>Egibacteraceae</taxon>
        <taxon>Egibacter</taxon>
    </lineage>
</organism>
<evidence type="ECO:0000259" key="2">
    <source>
        <dbReference type="Pfam" id="PF00881"/>
    </source>
</evidence>
<dbReference type="PANTHER" id="PTHR43267">
    <property type="entry name" value="TRNA THREONYLCARBAMOYLADENOSINE DEHYDRATASE"/>
    <property type="match status" value="1"/>
</dbReference>
<dbReference type="InterPro" id="IPR000594">
    <property type="entry name" value="ThiF_NAD_FAD-bd"/>
</dbReference>
<dbReference type="Gene3D" id="3.40.109.10">
    <property type="entry name" value="NADH Oxidase"/>
    <property type="match status" value="2"/>
</dbReference>
<dbReference type="SUPFAM" id="SSF69572">
    <property type="entry name" value="Activating enzymes of the ubiquitin-like proteins"/>
    <property type="match status" value="1"/>
</dbReference>
<evidence type="ECO:0000313" key="4">
    <source>
        <dbReference type="EMBL" id="QBI22073.1"/>
    </source>
</evidence>
<evidence type="ECO:0000259" key="3">
    <source>
        <dbReference type="Pfam" id="PF00899"/>
    </source>
</evidence>
<evidence type="ECO:0000313" key="5">
    <source>
        <dbReference type="Proteomes" id="UP000291469"/>
    </source>
</evidence>
<dbReference type="GO" id="GO:0008641">
    <property type="term" value="F:ubiquitin-like modifier activating enzyme activity"/>
    <property type="evidence" value="ECO:0007669"/>
    <property type="project" value="InterPro"/>
</dbReference>
<reference evidence="4 5" key="1">
    <citation type="submission" date="2019-01" db="EMBL/GenBank/DDBJ databases">
        <title>Egibacter rhizosphaerae EGI 80759T.</title>
        <authorList>
            <person name="Chen D.-D."/>
            <person name="Tian Y."/>
            <person name="Jiao J.-Y."/>
            <person name="Zhang X.-T."/>
            <person name="Zhang Y.-G."/>
            <person name="Zhang Y."/>
            <person name="Xiao M."/>
            <person name="Shu W.-S."/>
            <person name="Li W.-J."/>
        </authorList>
    </citation>
    <scope>NUCLEOTIDE SEQUENCE [LARGE SCALE GENOMIC DNA]</scope>
    <source>
        <strain evidence="4 5">EGI 80759</strain>
    </source>
</reference>
<dbReference type="EMBL" id="CP036402">
    <property type="protein sequence ID" value="QBI22073.1"/>
    <property type="molecule type" value="Genomic_DNA"/>
</dbReference>
<feature type="region of interest" description="Disordered" evidence="1">
    <location>
        <begin position="1"/>
        <end position="22"/>
    </location>
</feature>
<dbReference type="InterPro" id="IPR000415">
    <property type="entry name" value="Nitroreductase-like"/>
</dbReference>
<dbReference type="NCBIfam" id="NF005901">
    <property type="entry name" value="PRK07877.1"/>
    <property type="match status" value="1"/>
</dbReference>